<evidence type="ECO:0000256" key="1">
    <source>
        <dbReference type="SAM" id="MobiDB-lite"/>
    </source>
</evidence>
<dbReference type="InterPro" id="IPR000873">
    <property type="entry name" value="AMP-dep_synth/lig_dom"/>
</dbReference>
<dbReference type="Pfam" id="PF00501">
    <property type="entry name" value="AMP-binding"/>
    <property type="match status" value="1"/>
</dbReference>
<dbReference type="SUPFAM" id="SSF56801">
    <property type="entry name" value="Acetyl-CoA synthetase-like"/>
    <property type="match status" value="1"/>
</dbReference>
<evidence type="ECO:0000313" key="5">
    <source>
        <dbReference type="RefSeq" id="XP_031554544.1"/>
    </source>
</evidence>
<name>A0A6P8HDP5_ACTTE</name>
<dbReference type="InterPro" id="IPR015943">
    <property type="entry name" value="WD40/YVTN_repeat-like_dom_sf"/>
</dbReference>
<reference evidence="5" key="1">
    <citation type="submission" date="2025-08" db="UniProtKB">
        <authorList>
            <consortium name="RefSeq"/>
        </authorList>
    </citation>
    <scope>IDENTIFICATION</scope>
    <source>
        <tissue evidence="5">Tentacle</tissue>
    </source>
</reference>
<dbReference type="GO" id="GO:0043041">
    <property type="term" value="P:amino acid activation for nonribosomal peptide biosynthetic process"/>
    <property type="evidence" value="ECO:0007669"/>
    <property type="project" value="TreeGrafter"/>
</dbReference>
<dbReference type="Proteomes" id="UP000515163">
    <property type="component" value="Unplaced"/>
</dbReference>
<accession>A0A6P8HDP5</accession>
<dbReference type="InterPro" id="IPR018391">
    <property type="entry name" value="PQQ_b-propeller_rpt"/>
</dbReference>
<dbReference type="InterPro" id="IPR002372">
    <property type="entry name" value="PQQ_rpt_dom"/>
</dbReference>
<dbReference type="PANTHER" id="PTHR44394">
    <property type="entry name" value="BETA-ALANINE-ACTIVATING ENZYME"/>
    <property type="match status" value="1"/>
</dbReference>
<dbReference type="PANTHER" id="PTHR44394:SF1">
    <property type="entry name" value="BETA-ALANINE-ACTIVATING ENZYME"/>
    <property type="match status" value="1"/>
</dbReference>
<dbReference type="InterPro" id="IPR011047">
    <property type="entry name" value="Quinoprotein_ADH-like_sf"/>
</dbReference>
<dbReference type="RefSeq" id="XP_031554544.1">
    <property type="nucleotide sequence ID" value="XM_031698684.1"/>
</dbReference>
<keyword evidence="4" id="KW-1185">Reference proteome</keyword>
<protein>
    <submittedName>
        <fullName evidence="5">Beta-alanine-activating enzyme-like isoform X2</fullName>
    </submittedName>
</protein>
<dbReference type="InterPro" id="IPR052091">
    <property type="entry name" value="Beta-ala_Activ/Resist"/>
</dbReference>
<proteinExistence type="predicted"/>
<organism evidence="4 5">
    <name type="scientific">Actinia tenebrosa</name>
    <name type="common">Australian red waratah sea anemone</name>
    <dbReference type="NCBI Taxonomy" id="6105"/>
    <lineage>
        <taxon>Eukaryota</taxon>
        <taxon>Metazoa</taxon>
        <taxon>Cnidaria</taxon>
        <taxon>Anthozoa</taxon>
        <taxon>Hexacorallia</taxon>
        <taxon>Actiniaria</taxon>
        <taxon>Actiniidae</taxon>
        <taxon>Actinia</taxon>
    </lineage>
</organism>
<dbReference type="Gene3D" id="2.40.10.480">
    <property type="match status" value="1"/>
</dbReference>
<evidence type="ECO:0000313" key="4">
    <source>
        <dbReference type="Proteomes" id="UP000515163"/>
    </source>
</evidence>
<dbReference type="Pfam" id="PF13570">
    <property type="entry name" value="Beta-prop_ACSF4"/>
    <property type="match status" value="1"/>
</dbReference>
<dbReference type="SUPFAM" id="SSF50998">
    <property type="entry name" value="Quinoprotein alcohol dehydrogenase-like"/>
    <property type="match status" value="1"/>
</dbReference>
<dbReference type="InterPro" id="IPR042099">
    <property type="entry name" value="ANL_N_sf"/>
</dbReference>
<dbReference type="SMART" id="SM00564">
    <property type="entry name" value="PQQ"/>
    <property type="match status" value="6"/>
</dbReference>
<evidence type="ECO:0000259" key="2">
    <source>
        <dbReference type="Pfam" id="PF00501"/>
    </source>
</evidence>
<evidence type="ECO:0000259" key="3">
    <source>
        <dbReference type="Pfam" id="PF13570"/>
    </source>
</evidence>
<dbReference type="Gene3D" id="3.30.300.30">
    <property type="match status" value="1"/>
</dbReference>
<dbReference type="OrthoDB" id="408177at2759"/>
<feature type="unsure residue" description="E or Q" evidence="5">
    <location>
        <position position="909"/>
    </location>
</feature>
<dbReference type="AlphaFoldDB" id="A0A6P8HDP5"/>
<sequence>MAEIEKVPKKMFSPKSTISLDEMFSQAALVFPDNLAVTYINELKQEDLTYQEVDKKALQISSYLKTFCKLQNTVVGIYTRIMLGFIACMIGVLRIPAAFAPIGLDWPVKMVKQFIETSGVNVVVVNVDLLEKFNQVLRLLEGSNKTFRLITECEVLKLNGFVVAVANEPIVSPDYEQSLGYVMQTSGTTGSPTVVKVPHACIVPNITSLAKIFGMTDKDSVAVVSPYTFDPFIVQVFLALSSGGRAVVVSDAFKLQTGKLCQILFDDLKISLFQPTPYLMYLIGQERIRRNILGQQSPLRILAFGGESCPTLSVLQKWKHHNCETRLFNLYGITEVSSWASCFEITDKELNDKDTIGSRKRVVVEDEVMDINEDSVPLGFPLEDTILEVRDENGLKIDEGVGCIFIGGRNRVCYLGNETSFHPGTMRSTADLGYIEENKLWFIGRKNRSIKRQAKNISLDWLERSLSKAFPDFIFCAVADTLSDAPQNEIYLFVKPETSYNERPFLTSLKRELREAFPPYACPDYVGIVSTIPLTSHGKVDTRALLKNCREEKNLSLGESVEEILKNIWLNGITLEDDSTVASSKRGVYGPGEQGDQANTNRSTLDMPPQVESEDMFVEHGGSSLAALRVANEIKTWFHQDVGSRDEELSELVDVILNSSFGKLCAYIKARVADKSCNREGTIGENMVENTSASQGDFHLASADENENSSEFCTRIGITSKPSKNNDDREVKTSVSLKRRKIEDNGCYDGKVYVLNRSNGHVVWTYQTSGPVKSSPCVDPSTRLVWIGSHDHHLYALDVNQRDCIASIDCGSSCFSSPWILHNPHLVFIGTLGGRLFCVDASTQSIKWSKQCPQPIFSSPLATSQAVVYACVNGIVYCCDLDRKPLWEFKTGDPVFSSPTMFWSSVANESKGYVLFGSHDGFVYCLSDSGEMRWKFKTDSQVYSTPFVAPVVRELKKPSEVTDKIMNCSSHLQMDIPDIKMSSEHARNTSGSTIEGRGVMSSRNDPVVVVCSIQGTIYCLSLDEGHLVSSWSFPGQVFSSPILVGNDILVGCRDDFLYCLTIN</sequence>
<feature type="domain" description="Pyrrolo-quinoline quinone repeat" evidence="3">
    <location>
        <begin position="746"/>
        <end position="1062"/>
    </location>
</feature>
<feature type="domain" description="AMP-dependent synthetase/ligase" evidence="2">
    <location>
        <begin position="25"/>
        <end position="409"/>
    </location>
</feature>
<dbReference type="Gene3D" id="3.40.50.12780">
    <property type="entry name" value="N-terminal domain of ligase-like"/>
    <property type="match status" value="1"/>
</dbReference>
<feature type="region of interest" description="Disordered" evidence="1">
    <location>
        <begin position="584"/>
        <end position="604"/>
    </location>
</feature>
<dbReference type="InterPro" id="IPR045851">
    <property type="entry name" value="AMP-bd_C_sf"/>
</dbReference>
<gene>
    <name evidence="5" type="primary">LOC116291512</name>
</gene>
<dbReference type="Gene3D" id="2.130.10.10">
    <property type="entry name" value="YVTN repeat-like/Quinoprotein amine dehydrogenase"/>
    <property type="match status" value="2"/>
</dbReference>